<proteinExistence type="inferred from homology"/>
<dbReference type="GO" id="GO:0032267">
    <property type="term" value="F:tRNA(Ile)-lysidine synthase activity"/>
    <property type="evidence" value="ECO:0007669"/>
    <property type="project" value="UniProtKB-EC"/>
</dbReference>
<comment type="subcellular location">
    <subcellularLocation>
        <location evidence="1 8">Cytoplasm</location>
    </subcellularLocation>
</comment>
<protein>
    <recommendedName>
        <fullName evidence="8">tRNA(Ile)-lysidine synthase</fullName>
        <ecNumber evidence="8">6.3.4.19</ecNumber>
    </recommendedName>
    <alternativeName>
        <fullName evidence="8">tRNA(Ile)-2-lysyl-cytidine synthase</fullName>
    </alternativeName>
    <alternativeName>
        <fullName evidence="8">tRNA(Ile)-lysidine synthetase</fullName>
    </alternativeName>
</protein>
<organism evidence="11 12">
    <name type="scientific">Thiosulfatimonas sediminis</name>
    <dbReference type="NCBI Taxonomy" id="2675054"/>
    <lineage>
        <taxon>Bacteria</taxon>
        <taxon>Pseudomonadati</taxon>
        <taxon>Pseudomonadota</taxon>
        <taxon>Gammaproteobacteria</taxon>
        <taxon>Thiotrichales</taxon>
        <taxon>Piscirickettsiaceae</taxon>
        <taxon>Thiosulfatimonas</taxon>
    </lineage>
</organism>
<evidence type="ECO:0000256" key="2">
    <source>
        <dbReference type="ARBA" id="ARBA00022490"/>
    </source>
</evidence>
<keyword evidence="6" id="KW-0067">ATP-binding</keyword>
<sequence>MDSLVLLHLCHQWQMQDTSRQIRAVYVNHNLHDQALAWQRFCSDFCEQHGIAFQHLSIELCATHRQGLEDTARRLRYQALFAQLSVDEVLLTAHHQNDQAETFLLNALRQSGVRGLGAMQAVQKKQAHWHLRPLLNTAKKQLIAYAALHDLCWIEDESNHDIQYRRNWLRHTILPQLAKQQPAAIQNLAATSVHLQEADHLLNKLAQLQLRAGDATPLYLRRDPLLEWAEQKNVLRYWLTQCSAYSSRLNKTVLDWLAIYWQPEITGSAQLQLGRGRSLRIFQQRLYLLTEMPPSLQQTYDFAWLSGQPQIDVADTHVWHWHLPKPFNPDNAQILSLAYIQQNHADWYQINKKALKRFFQSSQIPPWERDLWPVIQYKDSLSIYPLGLARAKNHSQIACESVLSLNQIQCWRLCGLLKDSL</sequence>
<dbReference type="GO" id="GO:0005524">
    <property type="term" value="F:ATP binding"/>
    <property type="evidence" value="ECO:0007669"/>
    <property type="project" value="UniProtKB-KW"/>
</dbReference>
<dbReference type="InterPro" id="IPR014729">
    <property type="entry name" value="Rossmann-like_a/b/a_fold"/>
</dbReference>
<dbReference type="EMBL" id="AP021889">
    <property type="protein sequence ID" value="BBP45918.1"/>
    <property type="molecule type" value="Genomic_DNA"/>
</dbReference>
<evidence type="ECO:0000259" key="10">
    <source>
        <dbReference type="Pfam" id="PF11734"/>
    </source>
</evidence>
<evidence type="ECO:0000256" key="3">
    <source>
        <dbReference type="ARBA" id="ARBA00022598"/>
    </source>
</evidence>
<evidence type="ECO:0000259" key="9">
    <source>
        <dbReference type="Pfam" id="PF01171"/>
    </source>
</evidence>
<comment type="function">
    <text evidence="8">Ligates lysine onto the cytidine present at position 34 of the AUA codon-specific tRNA(Ile) that contains the anticodon CAU, in an ATP-dependent manner. Cytidine is converted to lysidine, thus changing the amino acid specificity of the tRNA from methionine to isoleucine.</text>
</comment>
<dbReference type="Gene3D" id="3.40.50.620">
    <property type="entry name" value="HUPs"/>
    <property type="match status" value="1"/>
</dbReference>
<dbReference type="EC" id="6.3.4.19" evidence="8"/>
<comment type="similarity">
    <text evidence="8">Belongs to the tRNA(Ile)-lysidine synthase family.</text>
</comment>
<keyword evidence="2 8" id="KW-0963">Cytoplasm</keyword>
<dbReference type="InterPro" id="IPR012795">
    <property type="entry name" value="tRNA_Ile_lys_synt_N"/>
</dbReference>
<comment type="catalytic activity">
    <reaction evidence="7 8">
        <text>cytidine(34) in tRNA(Ile2) + L-lysine + ATP = lysidine(34) in tRNA(Ile2) + AMP + diphosphate + H(+)</text>
        <dbReference type="Rhea" id="RHEA:43744"/>
        <dbReference type="Rhea" id="RHEA-COMP:10625"/>
        <dbReference type="Rhea" id="RHEA-COMP:10670"/>
        <dbReference type="ChEBI" id="CHEBI:15378"/>
        <dbReference type="ChEBI" id="CHEBI:30616"/>
        <dbReference type="ChEBI" id="CHEBI:32551"/>
        <dbReference type="ChEBI" id="CHEBI:33019"/>
        <dbReference type="ChEBI" id="CHEBI:82748"/>
        <dbReference type="ChEBI" id="CHEBI:83665"/>
        <dbReference type="ChEBI" id="CHEBI:456215"/>
        <dbReference type="EC" id="6.3.4.19"/>
    </reaction>
</comment>
<evidence type="ECO:0000256" key="1">
    <source>
        <dbReference type="ARBA" id="ARBA00004496"/>
    </source>
</evidence>
<keyword evidence="12" id="KW-1185">Reference proteome</keyword>
<dbReference type="KEGG" id="tse:THMIRHAS_12910"/>
<evidence type="ECO:0000256" key="8">
    <source>
        <dbReference type="HAMAP-Rule" id="MF_01161"/>
    </source>
</evidence>
<dbReference type="InterPro" id="IPR012094">
    <property type="entry name" value="tRNA_Ile_lys_synt"/>
</dbReference>
<gene>
    <name evidence="8 11" type="primary">tilS</name>
    <name evidence="11" type="ORF">THMIRHAS_12910</name>
</gene>
<dbReference type="HAMAP" id="MF_01161">
    <property type="entry name" value="tRNA_Ile_lys_synt"/>
    <property type="match status" value="1"/>
</dbReference>
<evidence type="ECO:0000313" key="11">
    <source>
        <dbReference type="EMBL" id="BBP45918.1"/>
    </source>
</evidence>
<dbReference type="SUPFAM" id="SSF52402">
    <property type="entry name" value="Adenine nucleotide alpha hydrolases-like"/>
    <property type="match status" value="1"/>
</dbReference>
<feature type="domain" description="tRNA(Ile)-lysidine/2-thiocytidine synthase N-terminal" evidence="9">
    <location>
        <begin position="1"/>
        <end position="171"/>
    </location>
</feature>
<keyword evidence="5" id="KW-0547">Nucleotide-binding</keyword>
<dbReference type="Pfam" id="PF11734">
    <property type="entry name" value="TilS_C"/>
    <property type="match status" value="1"/>
</dbReference>
<keyword evidence="3 8" id="KW-0436">Ligase</keyword>
<dbReference type="GO" id="GO:0006400">
    <property type="term" value="P:tRNA modification"/>
    <property type="evidence" value="ECO:0007669"/>
    <property type="project" value="UniProtKB-UniRule"/>
</dbReference>
<dbReference type="NCBIfam" id="TIGR02433">
    <property type="entry name" value="lysidine_TilS_C"/>
    <property type="match status" value="1"/>
</dbReference>
<accession>A0A6F8PV85</accession>
<evidence type="ECO:0000256" key="5">
    <source>
        <dbReference type="ARBA" id="ARBA00022741"/>
    </source>
</evidence>
<dbReference type="NCBIfam" id="TIGR02432">
    <property type="entry name" value="lysidine_TilS_N"/>
    <property type="match status" value="1"/>
</dbReference>
<evidence type="ECO:0000256" key="7">
    <source>
        <dbReference type="ARBA" id="ARBA00048539"/>
    </source>
</evidence>
<evidence type="ECO:0000313" key="12">
    <source>
        <dbReference type="Proteomes" id="UP000501726"/>
    </source>
</evidence>
<dbReference type="Pfam" id="PF01171">
    <property type="entry name" value="ATP_bind_3"/>
    <property type="match status" value="1"/>
</dbReference>
<name>A0A6F8PV85_9GAMM</name>
<dbReference type="CDD" id="cd01992">
    <property type="entry name" value="TilS_N"/>
    <property type="match status" value="1"/>
</dbReference>
<dbReference type="PANTHER" id="PTHR43033">
    <property type="entry name" value="TRNA(ILE)-LYSIDINE SYNTHASE-RELATED"/>
    <property type="match status" value="1"/>
</dbReference>
<evidence type="ECO:0000256" key="6">
    <source>
        <dbReference type="ARBA" id="ARBA00022840"/>
    </source>
</evidence>
<evidence type="ECO:0000256" key="4">
    <source>
        <dbReference type="ARBA" id="ARBA00022694"/>
    </source>
</evidence>
<dbReference type="InterPro" id="IPR011063">
    <property type="entry name" value="TilS/TtcA_N"/>
</dbReference>
<dbReference type="InterPro" id="IPR012796">
    <property type="entry name" value="Lysidine-tRNA-synth_C"/>
</dbReference>
<reference evidence="12" key="1">
    <citation type="submission" date="2019-11" db="EMBL/GenBank/DDBJ databases">
        <title>Isolation and characterization of two novel species in the genus Thiomicrorhabdus.</title>
        <authorList>
            <person name="Mochizuki J."/>
            <person name="Kojima H."/>
            <person name="Fukui M."/>
        </authorList>
    </citation>
    <scope>NUCLEOTIDE SEQUENCE [LARGE SCALE GENOMIC DNA]</scope>
    <source>
        <strain evidence="12">aks77</strain>
    </source>
</reference>
<dbReference type="PANTHER" id="PTHR43033:SF1">
    <property type="entry name" value="TRNA(ILE)-LYSIDINE SYNTHASE-RELATED"/>
    <property type="match status" value="1"/>
</dbReference>
<dbReference type="Proteomes" id="UP000501726">
    <property type="component" value="Chromosome"/>
</dbReference>
<dbReference type="AlphaFoldDB" id="A0A6F8PV85"/>
<comment type="caution">
    <text evidence="8">Lacks conserved residue(s) required for the propagation of feature annotation.</text>
</comment>
<feature type="domain" description="Lysidine-tRNA(Ile) synthetase C-terminal" evidence="10">
    <location>
        <begin position="352"/>
        <end position="381"/>
    </location>
</feature>
<keyword evidence="4 8" id="KW-0819">tRNA processing</keyword>
<dbReference type="GO" id="GO:0005737">
    <property type="term" value="C:cytoplasm"/>
    <property type="evidence" value="ECO:0007669"/>
    <property type="project" value="UniProtKB-SubCell"/>
</dbReference>
<dbReference type="SUPFAM" id="SSF56037">
    <property type="entry name" value="PheT/TilS domain"/>
    <property type="match status" value="1"/>
</dbReference>